<feature type="domain" description="C2H2-type" evidence="3">
    <location>
        <begin position="22"/>
        <end position="50"/>
    </location>
</feature>
<feature type="compositionally biased region" description="Basic residues" evidence="2">
    <location>
        <begin position="340"/>
        <end position="350"/>
    </location>
</feature>
<organism evidence="4 5">
    <name type="scientific">Euplotes crassus</name>
    <dbReference type="NCBI Taxonomy" id="5936"/>
    <lineage>
        <taxon>Eukaryota</taxon>
        <taxon>Sar</taxon>
        <taxon>Alveolata</taxon>
        <taxon>Ciliophora</taxon>
        <taxon>Intramacronucleata</taxon>
        <taxon>Spirotrichea</taxon>
        <taxon>Hypotrichia</taxon>
        <taxon>Euplotida</taxon>
        <taxon>Euplotidae</taxon>
        <taxon>Moneuplotes</taxon>
    </lineage>
</organism>
<keyword evidence="5" id="KW-1185">Reference proteome</keyword>
<dbReference type="Proteomes" id="UP001295684">
    <property type="component" value="Unassembled WGS sequence"/>
</dbReference>
<protein>
    <recommendedName>
        <fullName evidence="3">C2H2-type domain-containing protein</fullName>
    </recommendedName>
</protein>
<dbReference type="SMART" id="SM00355">
    <property type="entry name" value="ZnF_C2H2"/>
    <property type="match status" value="3"/>
</dbReference>
<dbReference type="Gene3D" id="3.30.160.60">
    <property type="entry name" value="Classic Zinc Finger"/>
    <property type="match status" value="1"/>
</dbReference>
<evidence type="ECO:0000256" key="1">
    <source>
        <dbReference type="PROSITE-ProRule" id="PRU00042"/>
    </source>
</evidence>
<evidence type="ECO:0000313" key="4">
    <source>
        <dbReference type="EMBL" id="CAI2368571.1"/>
    </source>
</evidence>
<accession>A0AAD1UFV3</accession>
<feature type="compositionally biased region" description="Basic and acidic residues" evidence="2">
    <location>
        <begin position="266"/>
        <end position="278"/>
    </location>
</feature>
<evidence type="ECO:0000256" key="2">
    <source>
        <dbReference type="SAM" id="MobiDB-lite"/>
    </source>
</evidence>
<feature type="compositionally biased region" description="Basic and acidic residues" evidence="2">
    <location>
        <begin position="197"/>
        <end position="210"/>
    </location>
</feature>
<dbReference type="InterPro" id="IPR013087">
    <property type="entry name" value="Znf_C2H2_type"/>
</dbReference>
<proteinExistence type="predicted"/>
<feature type="region of interest" description="Disordered" evidence="2">
    <location>
        <begin position="185"/>
        <end position="233"/>
    </location>
</feature>
<dbReference type="EMBL" id="CAMPGE010009705">
    <property type="protein sequence ID" value="CAI2368571.1"/>
    <property type="molecule type" value="Genomic_DNA"/>
</dbReference>
<sequence>MKRDDDWEDSESPKKPKKRIFLKCRICKKKYKRKDHLLNHLMTLHNTTDIEDPKCQKRVRRFCNFYPDLFDKEGNPFKLFQIEKKQKGKIIRGSSPVDKAKDIKRSIVRKPIDSLNIRQRLEKDSKVTDCHLCGIRFEFQHFLERHYVIAHNVTPLYTCKVCPQPFFIRNSFTKHCIYHNIGMKKEKKEKDRKREKKERALKERDLESTKHIIPKATRTSPRKKSSKNNGIDGLTTKETKIDLRKKEFKYLRGTRRVEDDELTTSSRKDDKPKEDDILPLKSPKKRRNMFENPQEKVRKQSSKRRLKRIETPSTNKTSQNSQEFSLPTYEMSPPKTSAKSTKKRLQNSKTAKKVGKMKICNEACQERKLQTKEESKTSCNFLKNFCSFRYESHSMT</sequence>
<feature type="compositionally biased region" description="Polar residues" evidence="2">
    <location>
        <begin position="311"/>
        <end position="325"/>
    </location>
</feature>
<comment type="caution">
    <text evidence="4">The sequence shown here is derived from an EMBL/GenBank/DDBJ whole genome shotgun (WGS) entry which is preliminary data.</text>
</comment>
<evidence type="ECO:0000313" key="5">
    <source>
        <dbReference type="Proteomes" id="UP001295684"/>
    </source>
</evidence>
<dbReference type="GO" id="GO:0008270">
    <property type="term" value="F:zinc ion binding"/>
    <property type="evidence" value="ECO:0007669"/>
    <property type="project" value="UniProtKB-KW"/>
</dbReference>
<keyword evidence="1" id="KW-0479">Metal-binding</keyword>
<keyword evidence="1" id="KW-0863">Zinc-finger</keyword>
<gene>
    <name evidence="4" type="ORF">ECRASSUSDP1_LOCUS9865</name>
</gene>
<reference evidence="4" key="1">
    <citation type="submission" date="2023-07" db="EMBL/GenBank/DDBJ databases">
        <authorList>
            <consortium name="AG Swart"/>
            <person name="Singh M."/>
            <person name="Singh A."/>
            <person name="Seah K."/>
            <person name="Emmerich C."/>
        </authorList>
    </citation>
    <scope>NUCLEOTIDE SEQUENCE</scope>
    <source>
        <strain evidence="4">DP1</strain>
    </source>
</reference>
<dbReference type="PROSITE" id="PS00028">
    <property type="entry name" value="ZINC_FINGER_C2H2_1"/>
    <property type="match status" value="3"/>
</dbReference>
<dbReference type="AlphaFoldDB" id="A0AAD1UFV3"/>
<keyword evidence="1" id="KW-0862">Zinc</keyword>
<dbReference type="PROSITE" id="PS50157">
    <property type="entry name" value="ZINC_FINGER_C2H2_2"/>
    <property type="match status" value="1"/>
</dbReference>
<name>A0AAD1UFV3_EUPCR</name>
<feature type="region of interest" description="Disordered" evidence="2">
    <location>
        <begin position="257"/>
        <end position="350"/>
    </location>
</feature>
<evidence type="ECO:0000259" key="3">
    <source>
        <dbReference type="PROSITE" id="PS50157"/>
    </source>
</evidence>